<evidence type="ECO:0000313" key="15">
    <source>
        <dbReference type="Proteomes" id="UP000045840"/>
    </source>
</evidence>
<dbReference type="PANTHER" id="PTHR38779:SF2">
    <property type="entry name" value="TYPE II SECRETION SYSTEM PROTEIN I-RELATED"/>
    <property type="match status" value="1"/>
</dbReference>
<comment type="function">
    <text evidence="1">Component of the type II secretion system required for the energy-dependent secretion of extracellular factors such as proteases and toxins from the periplasm. Part of the pseudopilus tip complex that is critical for the recognition and binding of secretion substrates.</text>
</comment>
<organism evidence="12 15">
    <name type="scientific">Yersinia pekkanenii</name>
    <dbReference type="NCBI Taxonomy" id="1288385"/>
    <lineage>
        <taxon>Bacteria</taxon>
        <taxon>Pseudomonadati</taxon>
        <taxon>Pseudomonadota</taxon>
        <taxon>Gammaproteobacteria</taxon>
        <taxon>Enterobacterales</taxon>
        <taxon>Yersiniaceae</taxon>
        <taxon>Yersinia</taxon>
    </lineage>
</organism>
<dbReference type="STRING" id="1288385.ERS137968_02917"/>
<dbReference type="NCBIfam" id="TIGR02532">
    <property type="entry name" value="IV_pilin_GFxxxE"/>
    <property type="match status" value="1"/>
</dbReference>
<keyword evidence="14" id="KW-1185">Reference proteome</keyword>
<keyword evidence="7 10" id="KW-0812">Transmembrane</keyword>
<reference evidence="12" key="2">
    <citation type="submission" date="2015-03" db="EMBL/GenBank/DDBJ databases">
        <authorList>
            <person name="Murphy D."/>
        </authorList>
    </citation>
    <scope>NUCLEOTIDE SEQUENCE [LARGE SCALE GENOMIC DNA]</scope>
    <source>
        <strain evidence="12">A125KOH2</strain>
    </source>
</reference>
<reference evidence="13 14" key="3">
    <citation type="submission" date="2015-03" db="EMBL/GenBank/DDBJ databases">
        <authorList>
            <consortium name="Pathogen Informatics"/>
            <person name="Murphy D."/>
        </authorList>
    </citation>
    <scope>NUCLEOTIDE SEQUENCE [LARGE SCALE GENOMIC DNA]</scope>
    <source>
        <strain evidence="13">Type strain: CIP110230</strain>
        <strain evidence="14">type strain: CIP110230</strain>
    </source>
</reference>
<dbReference type="GO" id="GO:0015628">
    <property type="term" value="P:protein secretion by the type II secretion system"/>
    <property type="evidence" value="ECO:0007669"/>
    <property type="project" value="UniProtKB-UniRule"/>
</dbReference>
<name>A0A0T9P9W7_9GAMM</name>
<gene>
    <name evidence="12" type="primary">outI</name>
    <name evidence="12" type="ORF">ERS008529_01450</name>
    <name evidence="13" type="ORF">ERS137968_02917</name>
</gene>
<dbReference type="InterPro" id="IPR045584">
    <property type="entry name" value="Pilin-like"/>
</dbReference>
<evidence type="ECO:0000256" key="10">
    <source>
        <dbReference type="RuleBase" id="RU368030"/>
    </source>
</evidence>
<dbReference type="Proteomes" id="UP000045840">
    <property type="component" value="Unassembled WGS sequence"/>
</dbReference>
<keyword evidence="6 10" id="KW-0997">Cell inner membrane</keyword>
<dbReference type="InterPro" id="IPR012902">
    <property type="entry name" value="N_methyl_site"/>
</dbReference>
<evidence type="ECO:0000313" key="12">
    <source>
        <dbReference type="EMBL" id="CNH52138.1"/>
    </source>
</evidence>
<evidence type="ECO:0000256" key="9">
    <source>
        <dbReference type="ARBA" id="ARBA00023136"/>
    </source>
</evidence>
<reference evidence="15" key="1">
    <citation type="submission" date="2015-03" db="EMBL/GenBank/DDBJ databases">
        <authorList>
            <consortium name="Pathogen Informatics"/>
        </authorList>
    </citation>
    <scope>NUCLEOTIDE SEQUENCE [LARGE SCALE GENOMIC DNA]</scope>
    <source>
        <strain evidence="15">A125KOH2</strain>
    </source>
</reference>
<evidence type="ECO:0000256" key="2">
    <source>
        <dbReference type="ARBA" id="ARBA00004377"/>
    </source>
</evidence>
<dbReference type="AlphaFoldDB" id="A0A0T9P9W7"/>
<dbReference type="SUPFAM" id="SSF54523">
    <property type="entry name" value="Pili subunits"/>
    <property type="match status" value="1"/>
</dbReference>
<feature type="domain" description="Type II secretion system protein GspI C-terminal" evidence="11">
    <location>
        <begin position="36"/>
        <end position="113"/>
    </location>
</feature>
<dbReference type="EMBL" id="CWJL01000015">
    <property type="protein sequence ID" value="CRY67830.1"/>
    <property type="molecule type" value="Genomic_DNA"/>
</dbReference>
<evidence type="ECO:0000256" key="6">
    <source>
        <dbReference type="ARBA" id="ARBA00022519"/>
    </source>
</evidence>
<dbReference type="GO" id="GO:0015627">
    <property type="term" value="C:type II protein secretion system complex"/>
    <property type="evidence" value="ECO:0007669"/>
    <property type="project" value="UniProtKB-UniRule"/>
</dbReference>
<evidence type="ECO:0000313" key="14">
    <source>
        <dbReference type="Proteomes" id="UP000044625"/>
    </source>
</evidence>
<dbReference type="Pfam" id="PF02501">
    <property type="entry name" value="T2SSI"/>
    <property type="match status" value="1"/>
</dbReference>
<evidence type="ECO:0000256" key="7">
    <source>
        <dbReference type="ARBA" id="ARBA00022692"/>
    </source>
</evidence>
<comment type="similarity">
    <text evidence="3 10">Belongs to the GSP I family.</text>
</comment>
<dbReference type="Pfam" id="PF07963">
    <property type="entry name" value="N_methyl"/>
    <property type="match status" value="1"/>
</dbReference>
<keyword evidence="4" id="KW-1003">Cell membrane</keyword>
<comment type="subcellular location">
    <subcellularLocation>
        <location evidence="2 10">Cell inner membrane</location>
        <topology evidence="2 10">Single-pass membrane protein</topology>
    </subcellularLocation>
</comment>
<evidence type="ECO:0000259" key="11">
    <source>
        <dbReference type="Pfam" id="PF02501"/>
    </source>
</evidence>
<dbReference type="NCBIfam" id="TIGR01707">
    <property type="entry name" value="gspI"/>
    <property type="match status" value="1"/>
</dbReference>
<keyword evidence="5 10" id="KW-0488">Methylation</keyword>
<dbReference type="Proteomes" id="UP000044625">
    <property type="component" value="Unassembled WGS sequence"/>
</dbReference>
<evidence type="ECO:0000256" key="5">
    <source>
        <dbReference type="ARBA" id="ARBA00022481"/>
    </source>
</evidence>
<dbReference type="InterPro" id="IPR003413">
    <property type="entry name" value="T2SS_GspI_C"/>
</dbReference>
<protein>
    <recommendedName>
        <fullName evidence="10">Type II secretion system protein I</fullName>
        <shortName evidence="10">T2SS minor pseudopilin I</shortName>
    </recommendedName>
</protein>
<evidence type="ECO:0000256" key="3">
    <source>
        <dbReference type="ARBA" id="ARBA00008358"/>
    </source>
</evidence>
<dbReference type="PANTHER" id="PTHR38779">
    <property type="entry name" value="TYPE II SECRETION SYSTEM PROTEIN I-RELATED"/>
    <property type="match status" value="1"/>
</dbReference>
<keyword evidence="9 10" id="KW-0472">Membrane</keyword>
<accession>A0A0T9P9W7</accession>
<dbReference type="GO" id="GO:0005886">
    <property type="term" value="C:plasma membrane"/>
    <property type="evidence" value="ECO:0007669"/>
    <property type="project" value="UniProtKB-SubCell"/>
</dbReference>
<evidence type="ECO:0000313" key="13">
    <source>
        <dbReference type="EMBL" id="CRY67830.1"/>
    </source>
</evidence>
<feature type="transmembrane region" description="Helical" evidence="10">
    <location>
        <begin position="6"/>
        <end position="26"/>
    </location>
</feature>
<evidence type="ECO:0000256" key="8">
    <source>
        <dbReference type="ARBA" id="ARBA00022989"/>
    </source>
</evidence>
<dbReference type="InterPro" id="IPR010052">
    <property type="entry name" value="T2SS_protein-GspI"/>
</dbReference>
<sequence>MGFSLLEVMVSLAIFSIVGIGIMKVINEKLIWSKVLENKIVSSWVADNVLAEMKLVKIKQTDNWLKGQEIMMNKVWYWQYKEIKLQNENVNKIIVEVRSQESNTTPDFMLEGYRAINE</sequence>
<evidence type="ECO:0000256" key="4">
    <source>
        <dbReference type="ARBA" id="ARBA00022475"/>
    </source>
</evidence>
<evidence type="ECO:0000256" key="1">
    <source>
        <dbReference type="ARBA" id="ARBA00003161"/>
    </source>
</evidence>
<dbReference type="Gene3D" id="3.30.1300.30">
    <property type="entry name" value="GSPII I/J protein-like"/>
    <property type="match status" value="1"/>
</dbReference>
<dbReference type="EMBL" id="CQAZ01000010">
    <property type="protein sequence ID" value="CNH52138.1"/>
    <property type="molecule type" value="Genomic_DNA"/>
</dbReference>
<proteinExistence type="inferred from homology"/>
<keyword evidence="8 10" id="KW-1133">Transmembrane helix</keyword>
<dbReference type="OrthoDB" id="6121517at2"/>
<comment type="subunit">
    <text evidence="10">Type II secretion is composed of four main components: the outer membrane complex, the inner membrane complex, the cytoplasmic secretion ATPase and the periplasm-spanning pseudopilus.</text>
</comment>
<comment type="PTM">
    <text evidence="10">Cleaved by prepilin peptidase.</text>
</comment>